<evidence type="ECO:0008006" key="4">
    <source>
        <dbReference type="Google" id="ProtNLM"/>
    </source>
</evidence>
<evidence type="ECO:0000256" key="1">
    <source>
        <dbReference type="SAM" id="Phobius"/>
    </source>
</evidence>
<evidence type="ECO:0000313" key="3">
    <source>
        <dbReference type="Proteomes" id="UP000272503"/>
    </source>
</evidence>
<evidence type="ECO:0000313" key="2">
    <source>
        <dbReference type="EMBL" id="RLP75203.1"/>
    </source>
</evidence>
<dbReference type="OrthoDB" id="3425969at2"/>
<gene>
    <name evidence="2" type="ORF">D9V32_09875</name>
</gene>
<dbReference type="AlphaFoldDB" id="A0A3L7A4C1"/>
<keyword evidence="3" id="KW-1185">Reference proteome</keyword>
<dbReference type="RefSeq" id="WP_121648753.1">
    <property type="nucleotide sequence ID" value="NZ_RCUX01000007.1"/>
</dbReference>
<keyword evidence="1" id="KW-0472">Membrane</keyword>
<sequence>MNTGNDSLVGLMARIDPAITPLDAPLDERDLAVLARVQLAGETVHNRTGLRARGTTAERAARNRWFRVPSLAIAASLVAVLGITATSVSLWPGSSTAARAETPAQLVAEPLDVTPQKLLESVSSNLLVRSVPVDTHRVRSQYWALEFRPDNPPQTIEPERSDIEFYANGTTALQIRALGRADSAGRLPPGTSGEAAGALIKQRTFAAGQYPFFFADPAGVTDWGAYLRAGQALDASATTGDYLSAVRTLLSERTLTALQQSELLRFISTLPDLRVDGTVTDRLGRAGTSLSSETRDAGNMRDVLIVTPTRGVIAHESVYTGSDRRDLTAPAVIDYTAWY</sequence>
<keyword evidence="1" id="KW-0812">Transmembrane</keyword>
<protein>
    <recommendedName>
        <fullName evidence="4">CU044_5270 family protein</fullName>
    </recommendedName>
</protein>
<comment type="caution">
    <text evidence="2">The sequence shown here is derived from an EMBL/GenBank/DDBJ whole genome shotgun (WGS) entry which is preliminary data.</text>
</comment>
<keyword evidence="1" id="KW-1133">Transmembrane helix</keyword>
<feature type="transmembrane region" description="Helical" evidence="1">
    <location>
        <begin position="71"/>
        <end position="91"/>
    </location>
</feature>
<proteinExistence type="predicted"/>
<name>A0A3L7A4C1_9MICO</name>
<dbReference type="EMBL" id="RCUX01000007">
    <property type="protein sequence ID" value="RLP75203.1"/>
    <property type="molecule type" value="Genomic_DNA"/>
</dbReference>
<accession>A0A3L7A4C1</accession>
<organism evidence="2 3">
    <name type="scientific">Mycetocola tolaasinivorans</name>
    <dbReference type="NCBI Taxonomy" id="76635"/>
    <lineage>
        <taxon>Bacteria</taxon>
        <taxon>Bacillati</taxon>
        <taxon>Actinomycetota</taxon>
        <taxon>Actinomycetes</taxon>
        <taxon>Micrococcales</taxon>
        <taxon>Microbacteriaceae</taxon>
        <taxon>Mycetocola</taxon>
    </lineage>
</organism>
<dbReference type="Proteomes" id="UP000272503">
    <property type="component" value="Unassembled WGS sequence"/>
</dbReference>
<reference evidence="2 3" key="1">
    <citation type="submission" date="2018-10" db="EMBL/GenBank/DDBJ databases">
        <authorList>
            <person name="Li J."/>
        </authorList>
    </citation>
    <scope>NUCLEOTIDE SEQUENCE [LARGE SCALE GENOMIC DNA]</scope>
    <source>
        <strain evidence="2 3">IF 016277</strain>
    </source>
</reference>